<dbReference type="Pfam" id="PF16344">
    <property type="entry name" value="FecR_C"/>
    <property type="match status" value="1"/>
</dbReference>
<dbReference type="PANTHER" id="PTHR30273">
    <property type="entry name" value="PERIPLASMIC SIGNAL SENSOR AND SIGMA FACTOR ACTIVATOR FECR-RELATED"/>
    <property type="match status" value="1"/>
</dbReference>
<evidence type="ECO:0000313" key="3">
    <source>
        <dbReference type="EMBL" id="ARN73815.1"/>
    </source>
</evidence>
<evidence type="ECO:0000259" key="2">
    <source>
        <dbReference type="Pfam" id="PF16344"/>
    </source>
</evidence>
<evidence type="ECO:0008006" key="5">
    <source>
        <dbReference type="Google" id="ProtNLM"/>
    </source>
</evidence>
<gene>
    <name evidence="3" type="ORF">BST96_06625</name>
</gene>
<dbReference type="Gene3D" id="2.60.120.1440">
    <property type="match status" value="1"/>
</dbReference>
<dbReference type="InterPro" id="IPR006860">
    <property type="entry name" value="FecR"/>
</dbReference>
<dbReference type="STRING" id="716816.BST96_06625"/>
<accession>A0A1X9ND32</accession>
<dbReference type="InterPro" id="IPR012373">
    <property type="entry name" value="Ferrdict_sens_TM"/>
</dbReference>
<keyword evidence="4" id="KW-1185">Reference proteome</keyword>
<dbReference type="Proteomes" id="UP000193450">
    <property type="component" value="Chromosome"/>
</dbReference>
<dbReference type="Gene3D" id="3.55.50.30">
    <property type="match status" value="1"/>
</dbReference>
<feature type="domain" description="Protein FecR C-terminal" evidence="2">
    <location>
        <begin position="271"/>
        <end position="336"/>
    </location>
</feature>
<evidence type="ECO:0000259" key="1">
    <source>
        <dbReference type="Pfam" id="PF04773"/>
    </source>
</evidence>
<dbReference type="RefSeq" id="WP_169713936.1">
    <property type="nucleotide sequence ID" value="NZ_CP019343.1"/>
</dbReference>
<dbReference type="GO" id="GO:0016989">
    <property type="term" value="F:sigma factor antagonist activity"/>
    <property type="evidence" value="ECO:0007669"/>
    <property type="project" value="TreeGrafter"/>
</dbReference>
<dbReference type="Pfam" id="PF04773">
    <property type="entry name" value="FecR"/>
    <property type="match status" value="1"/>
</dbReference>
<dbReference type="PANTHER" id="PTHR30273:SF2">
    <property type="entry name" value="PROTEIN FECR"/>
    <property type="match status" value="1"/>
</dbReference>
<dbReference type="KEGG" id="osg:BST96_06625"/>
<dbReference type="InterPro" id="IPR032508">
    <property type="entry name" value="FecR_C"/>
</dbReference>
<dbReference type="PIRSF" id="PIRSF018266">
    <property type="entry name" value="FecR"/>
    <property type="match status" value="1"/>
</dbReference>
<name>A0A1X9ND32_9GAMM</name>
<sequence length="345" mass="37601">MENVMTFPDSNQIKDEAAHWVVKLHGQSYKTGQGIPPAMAAELRRWLSQSDQHRDSFITALAGWDAMAVLEDLADIMPLQEPTPAPATGYRPWQGWATAASLVMITLLVLLALPSNHYSTGIGQQASYTLDDGSILTLNTNSQVTLDYSDNRRAVTLVKGEASFDVAKNPQRPFVVYAGKGMVWAVGTAFNVSYSQQAVDVIVTEGKVKVFSGIGEAQTPPALTTSPPENNPRDTLLVAGQAAQYQDRIVSKQTLPPASLDKKLAWQLGVLLFEGETLEQAIHEIARYTDRELIIVDPSIKTARVGGRFKTDDINALLASLAKSLDLHIEPGQGRQLLLSARQQP</sequence>
<dbReference type="EMBL" id="CP019343">
    <property type="protein sequence ID" value="ARN73815.1"/>
    <property type="molecule type" value="Genomic_DNA"/>
</dbReference>
<proteinExistence type="predicted"/>
<feature type="domain" description="FecR protein" evidence="1">
    <location>
        <begin position="118"/>
        <end position="209"/>
    </location>
</feature>
<protein>
    <recommendedName>
        <fullName evidence="5">FecR protein domain-containing protein</fullName>
    </recommendedName>
</protein>
<reference evidence="3 4" key="1">
    <citation type="submission" date="2016-11" db="EMBL/GenBank/DDBJ databases">
        <title>Trade-off between light-utilization and light-protection in marine flavobacteria.</title>
        <authorList>
            <person name="Kumagai Y."/>
        </authorList>
    </citation>
    <scope>NUCLEOTIDE SEQUENCE [LARGE SCALE GENOMIC DNA]</scope>
    <source>
        <strain evidence="3 4">NBRC 107125</strain>
    </source>
</reference>
<organism evidence="3 4">
    <name type="scientific">Oceanicoccus sagamiensis</name>
    <dbReference type="NCBI Taxonomy" id="716816"/>
    <lineage>
        <taxon>Bacteria</taxon>
        <taxon>Pseudomonadati</taxon>
        <taxon>Pseudomonadota</taxon>
        <taxon>Gammaproteobacteria</taxon>
        <taxon>Cellvibrionales</taxon>
        <taxon>Spongiibacteraceae</taxon>
        <taxon>Oceanicoccus</taxon>
    </lineage>
</organism>
<dbReference type="AlphaFoldDB" id="A0A1X9ND32"/>
<evidence type="ECO:0000313" key="4">
    <source>
        <dbReference type="Proteomes" id="UP000193450"/>
    </source>
</evidence>